<dbReference type="CDD" id="cd00340">
    <property type="entry name" value="GSH_Peroxidase"/>
    <property type="match status" value="1"/>
</dbReference>
<evidence type="ECO:0000256" key="3">
    <source>
        <dbReference type="ARBA" id="ARBA00023002"/>
    </source>
</evidence>
<evidence type="ECO:0000256" key="5">
    <source>
        <dbReference type="RuleBase" id="RU000499"/>
    </source>
</evidence>
<accession>K2P3V1</accession>
<dbReference type="Gene3D" id="3.40.30.10">
    <property type="entry name" value="Glutaredoxin"/>
    <property type="match status" value="1"/>
</dbReference>
<sequence>MKDTSIYQFTVQDINGDDFPLSELKGKKVMIVNTASKCGLTPQYELLESIYNTYKFQNFVIIGFPANNFANQEPGSNQEIAEFCQANYGVSFPMMSKISVKGDDIHPLYKFLTQKDKSGLEDSEVAWNFQKYLIDENGQLAKVISPKTLPTDKSVIDWIEQ</sequence>
<protein>
    <recommendedName>
        <fullName evidence="5">Glutathione peroxidase</fullName>
    </recommendedName>
</protein>
<dbReference type="OrthoDB" id="9789406at2"/>
<dbReference type="Pfam" id="PF00255">
    <property type="entry name" value="GSHPx"/>
    <property type="match status" value="1"/>
</dbReference>
<dbReference type="PANTHER" id="PTHR11592:SF78">
    <property type="entry name" value="GLUTATHIONE PEROXIDASE"/>
    <property type="match status" value="1"/>
</dbReference>
<dbReference type="InterPro" id="IPR029759">
    <property type="entry name" value="GPX_AS"/>
</dbReference>
<dbReference type="eggNOG" id="COG0386">
    <property type="taxonomic scope" value="Bacteria"/>
</dbReference>
<dbReference type="PROSITE" id="PS51355">
    <property type="entry name" value="GLUTATHIONE_PEROXID_3"/>
    <property type="match status" value="1"/>
</dbReference>
<dbReference type="PRINTS" id="PR01011">
    <property type="entry name" value="GLUTPROXDASE"/>
</dbReference>
<dbReference type="Proteomes" id="UP000007364">
    <property type="component" value="Unassembled WGS sequence"/>
</dbReference>
<feature type="active site" evidence="4">
    <location>
        <position position="38"/>
    </location>
</feature>
<dbReference type="PANTHER" id="PTHR11592">
    <property type="entry name" value="GLUTATHIONE PEROXIDASE"/>
    <property type="match status" value="1"/>
</dbReference>
<dbReference type="InterPro" id="IPR000889">
    <property type="entry name" value="Glutathione_peroxidase"/>
</dbReference>
<evidence type="ECO:0000313" key="6">
    <source>
        <dbReference type="EMBL" id="EKF55718.1"/>
    </source>
</evidence>
<gene>
    <name evidence="6" type="ORF">I215_05772</name>
</gene>
<dbReference type="AlphaFoldDB" id="K2P3V1"/>
<dbReference type="PIRSF" id="PIRSF000303">
    <property type="entry name" value="Glutathion_perox"/>
    <property type="match status" value="1"/>
</dbReference>
<dbReference type="GO" id="GO:0034599">
    <property type="term" value="P:cellular response to oxidative stress"/>
    <property type="evidence" value="ECO:0007669"/>
    <property type="project" value="TreeGrafter"/>
</dbReference>
<dbReference type="FunFam" id="3.40.30.10:FF:000010">
    <property type="entry name" value="Glutathione peroxidase"/>
    <property type="match status" value="1"/>
</dbReference>
<comment type="similarity">
    <text evidence="1 5">Belongs to the glutathione peroxidase family.</text>
</comment>
<keyword evidence="3 5" id="KW-0560">Oxidoreductase</keyword>
<reference evidence="6 7" key="1">
    <citation type="journal article" date="2012" name="J. Bacteriol.">
        <title>Genome Sequence of Galbibacter marinum Type Strain ck-I2-15.</title>
        <authorList>
            <person name="Lai Q."/>
            <person name="Li C."/>
            <person name="Shao Z."/>
        </authorList>
    </citation>
    <scope>NUCLEOTIDE SEQUENCE [LARGE SCALE GENOMIC DNA]</scope>
    <source>
        <strain evidence="7">ck-I2-15</strain>
    </source>
</reference>
<evidence type="ECO:0000313" key="7">
    <source>
        <dbReference type="Proteomes" id="UP000007364"/>
    </source>
</evidence>
<evidence type="ECO:0000256" key="2">
    <source>
        <dbReference type="ARBA" id="ARBA00022559"/>
    </source>
</evidence>
<dbReference type="GO" id="GO:0004601">
    <property type="term" value="F:peroxidase activity"/>
    <property type="evidence" value="ECO:0007669"/>
    <property type="project" value="UniProtKB-KW"/>
</dbReference>
<evidence type="ECO:0000256" key="1">
    <source>
        <dbReference type="ARBA" id="ARBA00006926"/>
    </source>
</evidence>
<dbReference type="PROSITE" id="PS00460">
    <property type="entry name" value="GLUTATHIONE_PEROXID_1"/>
    <property type="match status" value="1"/>
</dbReference>
<dbReference type="PATRIC" id="fig|555500.3.peg.1194"/>
<keyword evidence="2 5" id="KW-0575">Peroxidase</keyword>
<evidence type="ECO:0000256" key="4">
    <source>
        <dbReference type="PIRSR" id="PIRSR000303-1"/>
    </source>
</evidence>
<proteinExistence type="inferred from homology"/>
<dbReference type="STRING" id="555500.I215_05772"/>
<comment type="caution">
    <text evidence="6">The sequence shown here is derived from an EMBL/GenBank/DDBJ whole genome shotgun (WGS) entry which is preliminary data.</text>
</comment>
<keyword evidence="7" id="KW-1185">Reference proteome</keyword>
<dbReference type="SUPFAM" id="SSF52833">
    <property type="entry name" value="Thioredoxin-like"/>
    <property type="match status" value="1"/>
</dbReference>
<organism evidence="6 7">
    <name type="scientific">Galbibacter marinus</name>
    <dbReference type="NCBI Taxonomy" id="555500"/>
    <lineage>
        <taxon>Bacteria</taxon>
        <taxon>Pseudomonadati</taxon>
        <taxon>Bacteroidota</taxon>
        <taxon>Flavobacteriia</taxon>
        <taxon>Flavobacteriales</taxon>
        <taxon>Flavobacteriaceae</taxon>
        <taxon>Galbibacter</taxon>
    </lineage>
</organism>
<dbReference type="EMBL" id="AMSG01000005">
    <property type="protein sequence ID" value="EKF55718.1"/>
    <property type="molecule type" value="Genomic_DNA"/>
</dbReference>
<name>K2P3V1_9FLAO</name>
<dbReference type="InterPro" id="IPR036249">
    <property type="entry name" value="Thioredoxin-like_sf"/>
</dbReference>